<evidence type="ECO:0000256" key="1">
    <source>
        <dbReference type="SAM" id="MobiDB-lite"/>
    </source>
</evidence>
<dbReference type="Proteomes" id="UP000070058">
    <property type="component" value="Unassembled WGS sequence"/>
</dbReference>
<dbReference type="InterPro" id="IPR035929">
    <property type="entry name" value="CoaB-like_sf"/>
</dbReference>
<reference evidence="4" key="1">
    <citation type="submission" date="2016-02" db="EMBL/GenBank/DDBJ databases">
        <authorList>
            <person name="Sanders J.G."/>
            <person name="Lin J.Y."/>
            <person name="Wertz J.T."/>
            <person name="Russell J.A."/>
            <person name="Moreau C.S."/>
            <person name="Powell S."/>
        </authorList>
    </citation>
    <scope>NUCLEOTIDE SEQUENCE [LARGE SCALE GENOMIC DNA]</scope>
    <source>
        <strain evidence="4">CAG34</strain>
    </source>
</reference>
<dbReference type="SUPFAM" id="SSF102645">
    <property type="entry name" value="CoaB-like"/>
    <property type="match status" value="1"/>
</dbReference>
<evidence type="ECO:0000313" key="3">
    <source>
        <dbReference type="EMBL" id="KXU38101.1"/>
    </source>
</evidence>
<feature type="region of interest" description="Disordered" evidence="1">
    <location>
        <begin position="198"/>
        <end position="224"/>
    </location>
</feature>
<dbReference type="Pfam" id="PF04127">
    <property type="entry name" value="DFP"/>
    <property type="match status" value="1"/>
</dbReference>
<evidence type="ECO:0000259" key="2">
    <source>
        <dbReference type="Pfam" id="PF04127"/>
    </source>
</evidence>
<dbReference type="GO" id="GO:0015937">
    <property type="term" value="P:coenzyme A biosynthetic process"/>
    <property type="evidence" value="ECO:0007669"/>
    <property type="project" value="UniProtKB-ARBA"/>
</dbReference>
<comment type="caution">
    <text evidence="3">The sequence shown here is derived from an EMBL/GenBank/DDBJ whole genome shotgun (WGS) entry which is preliminary data.</text>
</comment>
<evidence type="ECO:0000313" key="4">
    <source>
        <dbReference type="Proteomes" id="UP000070058"/>
    </source>
</evidence>
<dbReference type="GO" id="GO:0003824">
    <property type="term" value="F:catalytic activity"/>
    <property type="evidence" value="ECO:0007669"/>
    <property type="project" value="UniProtKB-ARBA"/>
</dbReference>
<organism evidence="3 4">
    <name type="scientific">Cephaloticoccus primus</name>
    <dbReference type="NCBI Taxonomy" id="1548207"/>
    <lineage>
        <taxon>Bacteria</taxon>
        <taxon>Pseudomonadati</taxon>
        <taxon>Verrucomicrobiota</taxon>
        <taxon>Opitutia</taxon>
        <taxon>Opitutales</taxon>
        <taxon>Opitutaceae</taxon>
        <taxon>Cephaloticoccus</taxon>
    </lineage>
</organism>
<gene>
    <name evidence="3" type="ORF">AXK11_01295</name>
</gene>
<accession>A0A139SUH1</accession>
<protein>
    <recommendedName>
        <fullName evidence="2">DNA/pantothenate metabolism flavoprotein C-terminal domain-containing protein</fullName>
    </recommendedName>
</protein>
<dbReference type="InterPro" id="IPR007085">
    <property type="entry name" value="DNA/pantothenate-metab_flavo_C"/>
</dbReference>
<name>A0A139SUH1_9BACT</name>
<proteinExistence type="predicted"/>
<dbReference type="RefSeq" id="WP_068628255.1">
    <property type="nucleotide sequence ID" value="NZ_LSZQ01000009.1"/>
</dbReference>
<feature type="domain" description="DNA/pantothenate metabolism flavoprotein C-terminal" evidence="2">
    <location>
        <begin position="2"/>
        <end position="157"/>
    </location>
</feature>
<dbReference type="Gene3D" id="3.40.50.10300">
    <property type="entry name" value="CoaB-like"/>
    <property type="match status" value="1"/>
</dbReference>
<dbReference type="AlphaFoldDB" id="A0A139SUH1"/>
<keyword evidence="4" id="KW-1185">Reference proteome</keyword>
<dbReference type="STRING" id="1548207.AXK11_01295"/>
<dbReference type="EMBL" id="LSZQ01000009">
    <property type="protein sequence ID" value="KXU38101.1"/>
    <property type="molecule type" value="Genomic_DNA"/>
</dbReference>
<sequence length="254" mass="26854">MKLLITAGGTREPIDRVRSLANTSTGATGAALAAELAARGHSVELLLSKYATAAVPPHANLSLGPSFTTTADLETQLRARLGTGAFDAVIMAAAVADYRPKPSSAQGGKIDSDSDALTLRLVRVPKLLPQLRQFSPRPLCLIGFKLTVGAGGREGREEREGEAARRAAVQKQFASSAVDAVVHNDFSEIEAARAEAQHSANGAEARPTNKLATSSTPHPFRFFTRADESPPVLANAAALAQRLDQFLRARAPQR</sequence>